<protein>
    <submittedName>
        <fullName evidence="5">Uncharacterized protein</fullName>
    </submittedName>
</protein>
<evidence type="ECO:0000313" key="5">
    <source>
        <dbReference type="EMBL" id="SDF15958.1"/>
    </source>
</evidence>
<keyword evidence="6" id="KW-1185">Reference proteome</keyword>
<evidence type="ECO:0000259" key="4">
    <source>
        <dbReference type="Pfam" id="PF23601"/>
    </source>
</evidence>
<feature type="domain" description="Cell division protein A N-terminal" evidence="3">
    <location>
        <begin position="3"/>
        <end position="153"/>
    </location>
</feature>
<dbReference type="Proteomes" id="UP000199076">
    <property type="component" value="Unassembled WGS sequence"/>
</dbReference>
<keyword evidence="2" id="KW-0472">Membrane</keyword>
<dbReference type="Pfam" id="PF23600">
    <property type="entry name" value="CdpA_N"/>
    <property type="match status" value="1"/>
</dbReference>
<accession>A0A1G7ITN4</accession>
<dbReference type="Pfam" id="PF23601">
    <property type="entry name" value="CdpA_C"/>
    <property type="match status" value="1"/>
</dbReference>
<feature type="transmembrane region" description="Helical" evidence="2">
    <location>
        <begin position="87"/>
        <end position="105"/>
    </location>
</feature>
<evidence type="ECO:0000259" key="3">
    <source>
        <dbReference type="Pfam" id="PF23600"/>
    </source>
</evidence>
<proteinExistence type="predicted"/>
<dbReference type="RefSeq" id="WP_092689527.1">
    <property type="nucleotide sequence ID" value="NZ_FNBK01000004.1"/>
</dbReference>
<feature type="transmembrane region" description="Helical" evidence="2">
    <location>
        <begin position="125"/>
        <end position="145"/>
    </location>
</feature>
<keyword evidence="2" id="KW-1133">Transmembrane helix</keyword>
<dbReference type="EMBL" id="FNBK01000004">
    <property type="protein sequence ID" value="SDF15958.1"/>
    <property type="molecule type" value="Genomic_DNA"/>
</dbReference>
<dbReference type="InterPro" id="IPR055564">
    <property type="entry name" value="CdpA_C"/>
</dbReference>
<evidence type="ECO:0000256" key="2">
    <source>
        <dbReference type="SAM" id="Phobius"/>
    </source>
</evidence>
<organism evidence="5 6">
    <name type="scientific">Halorientalis regularis</name>
    <dbReference type="NCBI Taxonomy" id="660518"/>
    <lineage>
        <taxon>Archaea</taxon>
        <taxon>Methanobacteriati</taxon>
        <taxon>Methanobacteriota</taxon>
        <taxon>Stenosarchaea group</taxon>
        <taxon>Halobacteria</taxon>
        <taxon>Halobacteriales</taxon>
        <taxon>Haloarculaceae</taxon>
        <taxon>Halorientalis</taxon>
    </lineage>
</organism>
<dbReference type="STRING" id="660518.SAMN05216218_10478"/>
<feature type="transmembrane region" description="Helical" evidence="2">
    <location>
        <begin position="22"/>
        <end position="41"/>
    </location>
</feature>
<evidence type="ECO:0000256" key="1">
    <source>
        <dbReference type="SAM" id="MobiDB-lite"/>
    </source>
</evidence>
<feature type="domain" description="Cell division protein A C-terminal" evidence="4">
    <location>
        <begin position="255"/>
        <end position="296"/>
    </location>
</feature>
<feature type="transmembrane region" description="Helical" evidence="2">
    <location>
        <begin position="61"/>
        <end position="80"/>
    </location>
</feature>
<reference evidence="6" key="1">
    <citation type="submission" date="2016-10" db="EMBL/GenBank/DDBJ databases">
        <authorList>
            <person name="Varghese N."/>
            <person name="Submissions S."/>
        </authorList>
    </citation>
    <scope>NUCLEOTIDE SEQUENCE [LARGE SCALE GENOMIC DNA]</scope>
    <source>
        <strain evidence="6">IBRC-M 10760</strain>
    </source>
</reference>
<name>A0A1G7ITN4_9EURY</name>
<dbReference type="AlphaFoldDB" id="A0A1G7ITN4"/>
<dbReference type="InterPro" id="IPR055563">
    <property type="entry name" value="CdpA_N"/>
</dbReference>
<gene>
    <name evidence="5" type="ORF">SAMN05216218_10478</name>
</gene>
<sequence>MANLTDVYDGGVGGVAGRRRRFLGLSLFGLGAVMVVTAIVVATTGLADQFGLTTFGARELAGVLAGLGLPAAFLGSFAVLPASQRARAAAVIGASLSVFGVVLFREAYPYQWVGSGSGPDLTLPVVVVYFLGTITLFWCLFVAVANFKTRTDPGGTVRMEVTDEGTTRILEVSGSVPGLGGIGLFGQNPDGEVQTQTNSADKDDVLYAREETHTPTGGQTAASDGGAAAQQGGMDDAEPVPDEVVEAAETRGQPDAYCGNCEHFQYVRADGEIRPACTLHTEVMNDMEACDDWQANN</sequence>
<feature type="region of interest" description="Disordered" evidence="1">
    <location>
        <begin position="212"/>
        <end position="238"/>
    </location>
</feature>
<feature type="compositionally biased region" description="Low complexity" evidence="1">
    <location>
        <begin position="217"/>
        <end position="234"/>
    </location>
</feature>
<keyword evidence="2" id="KW-0812">Transmembrane</keyword>
<dbReference type="OrthoDB" id="235883at2157"/>
<evidence type="ECO:0000313" key="6">
    <source>
        <dbReference type="Proteomes" id="UP000199076"/>
    </source>
</evidence>